<evidence type="ECO:0000313" key="1">
    <source>
        <dbReference type="EMBL" id="MBC8544718.1"/>
    </source>
</evidence>
<dbReference type="AlphaFoldDB" id="A0A926DSZ2"/>
<accession>A0A926DSZ2</accession>
<gene>
    <name evidence="1" type="ORF">H8730_14310</name>
</gene>
<dbReference type="RefSeq" id="WP_249290047.1">
    <property type="nucleotide sequence ID" value="NZ_JACRSQ010000029.1"/>
</dbReference>
<dbReference type="Proteomes" id="UP000657006">
    <property type="component" value="Unassembled WGS sequence"/>
</dbReference>
<sequence length="67" mass="7752">MDNTIDGMSMDLEQNAMEKLKSVFPDCFSDGKLDIDKLLSLCGEYSDNDFEKYKFEWKGKTECLRLA</sequence>
<protein>
    <submittedName>
        <fullName evidence="1">Uncharacterized protein</fullName>
    </submittedName>
</protein>
<dbReference type="EMBL" id="JACRSQ010000029">
    <property type="protein sequence ID" value="MBC8544718.1"/>
    <property type="molecule type" value="Genomic_DNA"/>
</dbReference>
<comment type="caution">
    <text evidence="1">The sequence shown here is derived from an EMBL/GenBank/DDBJ whole genome shotgun (WGS) entry which is preliminary data.</text>
</comment>
<organism evidence="1 2">
    <name type="scientific">Bianquea renquensis</name>
    <dbReference type="NCBI Taxonomy" id="2763661"/>
    <lineage>
        <taxon>Bacteria</taxon>
        <taxon>Bacillati</taxon>
        <taxon>Bacillota</taxon>
        <taxon>Clostridia</taxon>
        <taxon>Eubacteriales</taxon>
        <taxon>Bianqueaceae</taxon>
        <taxon>Bianquea</taxon>
    </lineage>
</organism>
<name>A0A926DSZ2_9FIRM</name>
<proteinExistence type="predicted"/>
<reference evidence="1" key="1">
    <citation type="submission" date="2020-08" db="EMBL/GenBank/DDBJ databases">
        <title>Genome public.</title>
        <authorList>
            <person name="Liu C."/>
            <person name="Sun Q."/>
        </authorList>
    </citation>
    <scope>NUCLEOTIDE SEQUENCE</scope>
    <source>
        <strain evidence="1">NSJ-32</strain>
    </source>
</reference>
<evidence type="ECO:0000313" key="2">
    <source>
        <dbReference type="Proteomes" id="UP000657006"/>
    </source>
</evidence>
<keyword evidence="2" id="KW-1185">Reference proteome</keyword>